<dbReference type="GO" id="GO:0016829">
    <property type="term" value="F:lyase activity"/>
    <property type="evidence" value="ECO:0007669"/>
    <property type="project" value="UniProtKB-KW"/>
</dbReference>
<dbReference type="GO" id="GO:0005737">
    <property type="term" value="C:cytoplasm"/>
    <property type="evidence" value="ECO:0007669"/>
    <property type="project" value="TreeGrafter"/>
</dbReference>
<dbReference type="PANTHER" id="PTHR13812">
    <property type="entry name" value="KETIMINE REDUCTASE MU-CRYSTALLIN"/>
    <property type="match status" value="1"/>
</dbReference>
<organism evidence="1 2">
    <name type="scientific">Pseudogemmobacter humi</name>
    <dbReference type="NCBI Taxonomy" id="2483812"/>
    <lineage>
        <taxon>Bacteria</taxon>
        <taxon>Pseudomonadati</taxon>
        <taxon>Pseudomonadota</taxon>
        <taxon>Alphaproteobacteria</taxon>
        <taxon>Rhodobacterales</taxon>
        <taxon>Paracoccaceae</taxon>
        <taxon>Pseudogemmobacter</taxon>
    </lineage>
</organism>
<dbReference type="Pfam" id="PF02423">
    <property type="entry name" value="OCD_Mu_crystall"/>
    <property type="match status" value="1"/>
</dbReference>
<gene>
    <name evidence="1" type="primary">rapL_1</name>
    <name evidence="1" type="ORF">XINFAN_00116</name>
</gene>
<protein>
    <submittedName>
        <fullName evidence="1">L-lysine cyclodeaminase</fullName>
        <ecNumber evidence="1">4.3.1.28</ecNumber>
    </submittedName>
</protein>
<dbReference type="EMBL" id="UXAW01000029">
    <property type="protein sequence ID" value="VDC19220.1"/>
    <property type="molecule type" value="Genomic_DNA"/>
</dbReference>
<dbReference type="PIRSF" id="PIRSF001439">
    <property type="entry name" value="CryM"/>
    <property type="match status" value="1"/>
</dbReference>
<proteinExistence type="predicted"/>
<name>A0A3P5W790_9RHOB</name>
<dbReference type="SUPFAM" id="SSF51735">
    <property type="entry name" value="NAD(P)-binding Rossmann-fold domains"/>
    <property type="match status" value="1"/>
</dbReference>
<dbReference type="PANTHER" id="PTHR13812:SF19">
    <property type="entry name" value="KETIMINE REDUCTASE MU-CRYSTALLIN"/>
    <property type="match status" value="1"/>
</dbReference>
<dbReference type="InterPro" id="IPR023401">
    <property type="entry name" value="ODC_N"/>
</dbReference>
<dbReference type="EC" id="4.3.1.28" evidence="1"/>
<evidence type="ECO:0000313" key="1">
    <source>
        <dbReference type="EMBL" id="VDC19220.1"/>
    </source>
</evidence>
<evidence type="ECO:0000313" key="2">
    <source>
        <dbReference type="Proteomes" id="UP000277498"/>
    </source>
</evidence>
<accession>A0A3P5W790</accession>
<reference evidence="1 2" key="1">
    <citation type="submission" date="2018-11" db="EMBL/GenBank/DDBJ databases">
        <authorList>
            <person name="Criscuolo A."/>
        </authorList>
    </citation>
    <scope>NUCLEOTIDE SEQUENCE [LARGE SCALE GENOMIC DNA]</scope>
    <source>
        <strain evidence="1">ACIP111625</strain>
    </source>
</reference>
<keyword evidence="2" id="KW-1185">Reference proteome</keyword>
<dbReference type="OrthoDB" id="9785971at2"/>
<dbReference type="AlphaFoldDB" id="A0A3P5W790"/>
<dbReference type="InterPro" id="IPR036291">
    <property type="entry name" value="NAD(P)-bd_dom_sf"/>
</dbReference>
<dbReference type="Gene3D" id="3.40.50.720">
    <property type="entry name" value="NAD(P)-binding Rossmann-like Domain"/>
    <property type="match status" value="1"/>
</dbReference>
<dbReference type="Proteomes" id="UP000277498">
    <property type="component" value="Unassembled WGS sequence"/>
</dbReference>
<keyword evidence="1" id="KW-0456">Lyase</keyword>
<sequence>MRLISAEQFRAGMTWEKAISALAQGHLGAPPLVQDLLLTSGAFSLFGRGVILPGRGAGMKIASIHPPNLTRAEPLPAEDAAFAVIDEDSKRISAILDGAELTRWKTAADSALGSRILSRPDSETLLVLGAGPIAAALAEAHVHVRPAIRRILLWNRSPDRLAEMRRLLGPLQRELRVESDLPGAVRQADIITSATGSREPLIRGEDVRPGTHVDLVGGYTPDMREADDQLVAKADVHVNFRASAIGQVGDICQPISNGTISEKDIRGDLFDLVGRDLSRRLGGITLYKNAGGAYMDLLVARAYLNGQ</sequence>
<dbReference type="Gene3D" id="3.30.1780.10">
    <property type="entry name" value="ornithine cyclodeaminase, domain 1"/>
    <property type="match status" value="1"/>
</dbReference>
<dbReference type="InterPro" id="IPR003462">
    <property type="entry name" value="ODC_Mu_crystall"/>
</dbReference>